<reference evidence="2" key="1">
    <citation type="journal article" date="2019" name="Int. J. Syst. Evol. Microbiol.">
        <title>The Global Catalogue of Microorganisms (GCM) 10K type strain sequencing project: providing services to taxonomists for standard genome sequencing and annotation.</title>
        <authorList>
            <consortium name="The Broad Institute Genomics Platform"/>
            <consortium name="The Broad Institute Genome Sequencing Center for Infectious Disease"/>
            <person name="Wu L."/>
            <person name="Ma J."/>
        </authorList>
    </citation>
    <scope>NUCLEOTIDE SEQUENCE [LARGE SCALE GENOMIC DNA]</scope>
    <source>
        <strain evidence="2">JCM 15974</strain>
    </source>
</reference>
<organism evidence="1 2">
    <name type="scientific">Aquimarina litoralis</name>
    <dbReference type="NCBI Taxonomy" id="584605"/>
    <lineage>
        <taxon>Bacteria</taxon>
        <taxon>Pseudomonadati</taxon>
        <taxon>Bacteroidota</taxon>
        <taxon>Flavobacteriia</taxon>
        <taxon>Flavobacteriales</taxon>
        <taxon>Flavobacteriaceae</taxon>
        <taxon>Aquimarina</taxon>
    </lineage>
</organism>
<gene>
    <name evidence="1" type="ORF">GCM10009430_38050</name>
</gene>
<protein>
    <submittedName>
        <fullName evidence="1">Uncharacterized protein</fullName>
    </submittedName>
</protein>
<evidence type="ECO:0000313" key="2">
    <source>
        <dbReference type="Proteomes" id="UP001501758"/>
    </source>
</evidence>
<proteinExistence type="predicted"/>
<sequence length="329" mass="37335">MKNLLFALLALFIISCSDEQNLENDIPSQSLTEKTELLQFKDWDAFFEQYDAISNLPQEDLKLWALEKEHNALLLSLYNEEDLSVQKENDLNTLTNGLLAILNSDQEFQVGENTIYFTDGSFYEVPQTSKNKNYKDATSNLKKVGEAGAQTSLVDNNGKTLTFNAGTGTIRIEGKEFRRKSWTRCADGYRTLGTCCTTKYAHQLTNRTINIFQYNLRSQVYLDVNMGYYYKGRWRRSGEDRNITINLQTSGILFFDNGFPTGPNNNFGGSLNRTISCVTTDQRIPLGEASYSVALGGYGVWHVNITGKITQHINGDDITNKWNHTVNWN</sequence>
<comment type="caution">
    <text evidence="1">The sequence shown here is derived from an EMBL/GenBank/DDBJ whole genome shotgun (WGS) entry which is preliminary data.</text>
</comment>
<name>A0ABP3UAK8_9FLAO</name>
<evidence type="ECO:0000313" key="1">
    <source>
        <dbReference type="EMBL" id="GAA0728722.1"/>
    </source>
</evidence>
<accession>A0ABP3UAK8</accession>
<dbReference type="Proteomes" id="UP001501758">
    <property type="component" value="Unassembled WGS sequence"/>
</dbReference>
<dbReference type="RefSeq" id="WP_343913846.1">
    <property type="nucleotide sequence ID" value="NZ_BAAAGE010000004.1"/>
</dbReference>
<keyword evidence="2" id="KW-1185">Reference proteome</keyword>
<dbReference type="EMBL" id="BAAAGE010000004">
    <property type="protein sequence ID" value="GAA0728722.1"/>
    <property type="molecule type" value="Genomic_DNA"/>
</dbReference>
<dbReference type="PROSITE" id="PS51257">
    <property type="entry name" value="PROKAR_LIPOPROTEIN"/>
    <property type="match status" value="1"/>
</dbReference>